<evidence type="ECO:0000313" key="2">
    <source>
        <dbReference type="Proteomes" id="UP000035904"/>
    </source>
</evidence>
<dbReference type="RefSeq" id="WP_047956602.1">
    <property type="nucleotide sequence ID" value="NZ_LDPG01000007.1"/>
</dbReference>
<reference evidence="1 2" key="1">
    <citation type="submission" date="2015-05" db="EMBL/GenBank/DDBJ databases">
        <title>Whole genome sequence and identification of bacterial endophytes from Costus igneus.</title>
        <authorList>
            <person name="Lee Y.P."/>
            <person name="Gan H.M."/>
            <person name="Eng W."/>
            <person name="Wheatley M.S."/>
            <person name="Caraballo A."/>
            <person name="Polter S."/>
            <person name="Savka M.A."/>
            <person name="Hudson A.O."/>
        </authorList>
    </citation>
    <scope>NUCLEOTIDE SEQUENCE [LARGE SCALE GENOMIC DNA]</scope>
    <source>
        <strain evidence="1 2">RIT375</strain>
    </source>
</reference>
<evidence type="ECO:0000313" key="1">
    <source>
        <dbReference type="EMBL" id="KLV18245.1"/>
    </source>
</evidence>
<gene>
    <name evidence="1" type="ORF">ABW01_12735</name>
</gene>
<dbReference type="Pfam" id="PF02810">
    <property type="entry name" value="SEC-C"/>
    <property type="match status" value="1"/>
</dbReference>
<dbReference type="InterPro" id="IPR004027">
    <property type="entry name" value="SEC_C_motif"/>
</dbReference>
<sequence>MYQRNEPCPCGSGKKYKKCCINKISNPVDLWKQKAFQLTLDIENNQNMVDTYFAVFNHSVRKQWIGACHALSGILYILLKEQGFEPNLEIGFTKSSKVPFPFCHSWITMGGLPYDIGLYRSHSPYKHDGKPYIEISAPIFKGINLAEGLETSISFGVSSDRENIDRNYNILSKMSLGEYMDNWPNHKDGLWGETIEIAEKIGLNITVDKLKDNYYNDVFHKTTSTS</sequence>
<dbReference type="PATRIC" id="fig|1392.242.peg.5567"/>
<dbReference type="Gene3D" id="3.10.450.50">
    <property type="match status" value="1"/>
</dbReference>
<dbReference type="AlphaFoldDB" id="A0A0J1KNH7"/>
<dbReference type="EMBL" id="LDPG01000007">
    <property type="protein sequence ID" value="KLV18245.1"/>
    <property type="molecule type" value="Genomic_DNA"/>
</dbReference>
<name>A0A0J1KNH7_BACAN</name>
<accession>A0A0J1KNH7</accession>
<dbReference type="Proteomes" id="UP000035904">
    <property type="component" value="Unassembled WGS sequence"/>
</dbReference>
<comment type="caution">
    <text evidence="1">The sequence shown here is derived from an EMBL/GenBank/DDBJ whole genome shotgun (WGS) entry which is preliminary data.</text>
</comment>
<proteinExistence type="predicted"/>
<protein>
    <submittedName>
        <fullName evidence="1">Nucleic acid-binding domain protein</fullName>
    </submittedName>
</protein>
<organism evidence="1 2">
    <name type="scientific">Bacillus anthracis</name>
    <name type="common">anthrax bacterium</name>
    <dbReference type="NCBI Taxonomy" id="1392"/>
    <lineage>
        <taxon>Bacteria</taxon>
        <taxon>Bacillati</taxon>
        <taxon>Bacillota</taxon>
        <taxon>Bacilli</taxon>
        <taxon>Bacillales</taxon>
        <taxon>Bacillaceae</taxon>
        <taxon>Bacillus</taxon>
        <taxon>Bacillus cereus group</taxon>
    </lineage>
</organism>
<dbReference type="SUPFAM" id="SSF103642">
    <property type="entry name" value="Sec-C motif"/>
    <property type="match status" value="1"/>
</dbReference>